<dbReference type="Pfam" id="PF00005">
    <property type="entry name" value="ABC_tran"/>
    <property type="match status" value="1"/>
</dbReference>
<dbReference type="Gene3D" id="3.40.50.300">
    <property type="entry name" value="P-loop containing nucleotide triphosphate hydrolases"/>
    <property type="match status" value="1"/>
</dbReference>
<dbReference type="AlphaFoldDB" id="A0A0F9GSK7"/>
<name>A0A0F9GSK7_9ZZZZ</name>
<dbReference type="InterPro" id="IPR003439">
    <property type="entry name" value="ABC_transporter-like_ATP-bd"/>
</dbReference>
<evidence type="ECO:0000259" key="1">
    <source>
        <dbReference type="Pfam" id="PF00005"/>
    </source>
</evidence>
<dbReference type="GO" id="GO:0005524">
    <property type="term" value="F:ATP binding"/>
    <property type="evidence" value="ECO:0007669"/>
    <property type="project" value="InterPro"/>
</dbReference>
<feature type="non-terminal residue" evidence="2">
    <location>
        <position position="75"/>
    </location>
</feature>
<accession>A0A0F9GSK7</accession>
<proteinExistence type="predicted"/>
<dbReference type="PANTHER" id="PTHR42855:SF1">
    <property type="entry name" value="ABC TRANSPORTER DOMAIN-CONTAINING PROTEIN"/>
    <property type="match status" value="1"/>
</dbReference>
<sequence length="75" mass="8136">MSILLNTNNLSKSYGLKDLFKNISFSVFTHDRIGLIGPNGSGKSTLLKILANLEIADAGEVTTRRSLKIAYLPQG</sequence>
<organism evidence="2">
    <name type="scientific">marine sediment metagenome</name>
    <dbReference type="NCBI Taxonomy" id="412755"/>
    <lineage>
        <taxon>unclassified sequences</taxon>
        <taxon>metagenomes</taxon>
        <taxon>ecological metagenomes</taxon>
    </lineage>
</organism>
<dbReference type="PANTHER" id="PTHR42855">
    <property type="entry name" value="ABC TRANSPORTER ATP-BINDING SUBUNIT"/>
    <property type="match status" value="1"/>
</dbReference>
<reference evidence="2" key="1">
    <citation type="journal article" date="2015" name="Nature">
        <title>Complex archaea that bridge the gap between prokaryotes and eukaryotes.</title>
        <authorList>
            <person name="Spang A."/>
            <person name="Saw J.H."/>
            <person name="Jorgensen S.L."/>
            <person name="Zaremba-Niedzwiedzka K."/>
            <person name="Martijn J."/>
            <person name="Lind A.E."/>
            <person name="van Eijk R."/>
            <person name="Schleper C."/>
            <person name="Guy L."/>
            <person name="Ettema T.J."/>
        </authorList>
    </citation>
    <scope>NUCLEOTIDE SEQUENCE</scope>
</reference>
<feature type="domain" description="ABC transporter" evidence="1">
    <location>
        <begin position="20"/>
        <end position="64"/>
    </location>
</feature>
<dbReference type="GO" id="GO:0016887">
    <property type="term" value="F:ATP hydrolysis activity"/>
    <property type="evidence" value="ECO:0007669"/>
    <property type="project" value="InterPro"/>
</dbReference>
<comment type="caution">
    <text evidence="2">The sequence shown here is derived from an EMBL/GenBank/DDBJ whole genome shotgun (WGS) entry which is preliminary data.</text>
</comment>
<gene>
    <name evidence="2" type="ORF">LCGC14_1791080</name>
</gene>
<evidence type="ECO:0000313" key="2">
    <source>
        <dbReference type="EMBL" id="KKM01770.1"/>
    </source>
</evidence>
<protein>
    <recommendedName>
        <fullName evidence="1">ABC transporter domain-containing protein</fullName>
    </recommendedName>
</protein>
<dbReference type="EMBL" id="LAZR01017105">
    <property type="protein sequence ID" value="KKM01770.1"/>
    <property type="molecule type" value="Genomic_DNA"/>
</dbReference>
<dbReference type="InterPro" id="IPR051309">
    <property type="entry name" value="ABCF_ATPase"/>
</dbReference>
<dbReference type="SUPFAM" id="SSF52540">
    <property type="entry name" value="P-loop containing nucleoside triphosphate hydrolases"/>
    <property type="match status" value="1"/>
</dbReference>
<dbReference type="InterPro" id="IPR027417">
    <property type="entry name" value="P-loop_NTPase"/>
</dbReference>